<protein>
    <submittedName>
        <fullName evidence="1">Uncharacterized protein</fullName>
    </submittedName>
</protein>
<proteinExistence type="predicted"/>
<evidence type="ECO:0000313" key="1">
    <source>
        <dbReference type="EMBL" id="KAI0083006.1"/>
    </source>
</evidence>
<comment type="caution">
    <text evidence="1">The sequence shown here is derived from an EMBL/GenBank/DDBJ whole genome shotgun (WGS) entry which is preliminary data.</text>
</comment>
<evidence type="ECO:0000313" key="2">
    <source>
        <dbReference type="Proteomes" id="UP001055072"/>
    </source>
</evidence>
<dbReference type="Proteomes" id="UP001055072">
    <property type="component" value="Unassembled WGS sequence"/>
</dbReference>
<gene>
    <name evidence="1" type="ORF">BDY19DRAFT_910921</name>
</gene>
<name>A0ACB8TLZ4_9APHY</name>
<sequence>MAHSLMSFDRGGQAASVARGRMLVILSLATRLVLVTRDRRPNKWIEAEHLQETRKKSSRCISTLALGKFGTVYSIREYAPKSNSDTATVEHSRVFQAHINLSESPFSALMVCILLSNEVNILKYHSLVAIRVKGFHLFSTDRIVDVSEGGCIAVLCTYQEDDGAIFDVRKLGAAKSKFYFQLHASSNDDGECGSSCINKISMHLQCDRTAVRVALEETRFVCTSRGQYISSVFHRKLPPPQLPGVPLFEDYATLRPEGQSCYKGQHIVLATSEVIALFTLATSSTPNFSNLPLHSEMRILAERAYKQYETRGDLDALETSIQCYRVAMGATEDDHPEKVDIINNLGVALSARSKCVGERRDLEEAILLRQLADALTPDDSPDKPSRLSNLAVSIFSRFEREGRADDLEEAIGLWTRAVELVPDSHVHKPGLLDNLGSSHATRFEQLGKLEDLESAIALHARAVKLTPDGHPNKPSLLNNSGNSHLTRFEQLGKLEDLESAIALHARAVELTPDGHPDKPSLLNNSGNSHLTRFEQLGKPEDLKSAIALHARAVDLTPDDLESAIALHARAVDLTPDGHPDKPSLLNNSGSSRRKRFEQLGKLKDLETAILLHARAVELTPDGHPGKPSWLTNSGNSHQTRFVQLGKLEDLESAIALHARAVELTPDGHPGKPLRLNNSGNAHQTRFERLGLIEDLESAIKLYARAAELTPDGHPNKPSMLNNLAGSLVRRYERTRDLKDLEKAIAYQSRAADLIPDGHPDKPSLLNNLGVMLQTKFEQSGSLDDLDQAITHKTNAVNLAPEGHPNKPGWLYSLGNSLHTRFNEAGNAPDLEEAIRCSTCSVELLPKIHADRASNLRLLGLLFDTRLRSPHAQADDATRAMEAFLEAMQHPNSHPLERLRACCQYATLLSKFSHLFTTPPRLAFLDAYKYALGLIPRCIWLGNNVRGRYASEELPIIGAVVSTAVTTAISAGEYGLALEWLETGRAVVWSQVLQLRTPLDDLQRLHPRLADDLYHVSQVLQHAATSPSSSLPPSTEPRKTQPSLEGQAQSSHTYALKYEKLITQIRELNGFKDFLLPKTLSQLTDACVSGPVVVINVHKSRSDALILHGIGDVVCVPLPDLPLSRATDIQRQLWDLLRAKRFLNRSRGEMRDEDSDERGGRVTAMDTPDMMRKILADLWNWIVKPIMDVILTLVPPSTTLPHITWCPTGPLAFLPLHAAGIYPKHESTHTHSPTIMDVAVSSYTPTLEALLKPRTKVTAGDTGYPKALVVSQPATPNCDPIPNTRTEAEIITSLIGQSTHLDDTGGTVQAVLE</sequence>
<accession>A0ACB8TLZ4</accession>
<organism evidence="1 2">
    <name type="scientific">Irpex rosettiformis</name>
    <dbReference type="NCBI Taxonomy" id="378272"/>
    <lineage>
        <taxon>Eukaryota</taxon>
        <taxon>Fungi</taxon>
        <taxon>Dikarya</taxon>
        <taxon>Basidiomycota</taxon>
        <taxon>Agaricomycotina</taxon>
        <taxon>Agaricomycetes</taxon>
        <taxon>Polyporales</taxon>
        <taxon>Irpicaceae</taxon>
        <taxon>Irpex</taxon>
    </lineage>
</organism>
<keyword evidence="2" id="KW-1185">Reference proteome</keyword>
<dbReference type="EMBL" id="MU275019">
    <property type="protein sequence ID" value="KAI0083006.1"/>
    <property type="molecule type" value="Genomic_DNA"/>
</dbReference>
<feature type="non-terminal residue" evidence="1">
    <location>
        <position position="1312"/>
    </location>
</feature>
<reference evidence="1" key="1">
    <citation type="journal article" date="2021" name="Environ. Microbiol.">
        <title>Gene family expansions and transcriptome signatures uncover fungal adaptations to wood decay.</title>
        <authorList>
            <person name="Hage H."/>
            <person name="Miyauchi S."/>
            <person name="Viragh M."/>
            <person name="Drula E."/>
            <person name="Min B."/>
            <person name="Chaduli D."/>
            <person name="Navarro D."/>
            <person name="Favel A."/>
            <person name="Norest M."/>
            <person name="Lesage-Meessen L."/>
            <person name="Balint B."/>
            <person name="Merenyi Z."/>
            <person name="de Eugenio L."/>
            <person name="Morin E."/>
            <person name="Martinez A.T."/>
            <person name="Baldrian P."/>
            <person name="Stursova M."/>
            <person name="Martinez M.J."/>
            <person name="Novotny C."/>
            <person name="Magnuson J.K."/>
            <person name="Spatafora J.W."/>
            <person name="Maurice S."/>
            <person name="Pangilinan J."/>
            <person name="Andreopoulos W."/>
            <person name="LaButti K."/>
            <person name="Hundley H."/>
            <person name="Na H."/>
            <person name="Kuo A."/>
            <person name="Barry K."/>
            <person name="Lipzen A."/>
            <person name="Henrissat B."/>
            <person name="Riley R."/>
            <person name="Ahrendt S."/>
            <person name="Nagy L.G."/>
            <person name="Grigoriev I.V."/>
            <person name="Martin F."/>
            <person name="Rosso M.N."/>
        </authorList>
    </citation>
    <scope>NUCLEOTIDE SEQUENCE</scope>
    <source>
        <strain evidence="1">CBS 384.51</strain>
    </source>
</reference>